<dbReference type="RefSeq" id="WP_302035418.1">
    <property type="nucleotide sequence ID" value="NZ_JAUKPO010000001.1"/>
</dbReference>
<dbReference type="Proteomes" id="UP001168528">
    <property type="component" value="Unassembled WGS sequence"/>
</dbReference>
<comment type="caution">
    <text evidence="2">The sequence shown here is derived from an EMBL/GenBank/DDBJ whole genome shotgun (WGS) entry which is preliminary data.</text>
</comment>
<evidence type="ECO:0000313" key="3">
    <source>
        <dbReference type="Proteomes" id="UP001168528"/>
    </source>
</evidence>
<accession>A0ABT8R1E5</accession>
<feature type="compositionally biased region" description="Basic and acidic residues" evidence="1">
    <location>
        <begin position="9"/>
        <end position="22"/>
    </location>
</feature>
<dbReference type="EMBL" id="JAUKPO010000001">
    <property type="protein sequence ID" value="MDO1444612.1"/>
    <property type="molecule type" value="Genomic_DNA"/>
</dbReference>
<feature type="region of interest" description="Disordered" evidence="1">
    <location>
        <begin position="1"/>
        <end position="51"/>
    </location>
</feature>
<dbReference type="InterPro" id="IPR000096">
    <property type="entry name" value="Serum_amyloid_A"/>
</dbReference>
<evidence type="ECO:0000313" key="2">
    <source>
        <dbReference type="EMBL" id="MDO1444612.1"/>
    </source>
</evidence>
<proteinExistence type="predicted"/>
<name>A0ABT8R1E5_9BACT</name>
<protein>
    <submittedName>
        <fullName evidence="2">Uncharacterized protein</fullName>
    </submittedName>
</protein>
<organism evidence="2 3">
    <name type="scientific">Rhodocytophaga aerolata</name>
    <dbReference type="NCBI Taxonomy" id="455078"/>
    <lineage>
        <taxon>Bacteria</taxon>
        <taxon>Pseudomonadati</taxon>
        <taxon>Bacteroidota</taxon>
        <taxon>Cytophagia</taxon>
        <taxon>Cytophagales</taxon>
        <taxon>Rhodocytophagaceae</taxon>
        <taxon>Rhodocytophaga</taxon>
    </lineage>
</organism>
<feature type="compositionally biased region" description="Basic and acidic residues" evidence="1">
    <location>
        <begin position="32"/>
        <end position="51"/>
    </location>
</feature>
<keyword evidence="3" id="KW-1185">Reference proteome</keyword>
<gene>
    <name evidence="2" type="ORF">Q0590_00035</name>
</gene>
<dbReference type="Pfam" id="PF00277">
    <property type="entry name" value="SAA"/>
    <property type="match status" value="1"/>
</dbReference>
<sequence>MLTEDLNNEPDKNHNSEKESSHPNRNSSSTDRFNREIHHSERETRDSFKENACHLRATGDFRESVLSERANNKDSGMDLFSERTSLTSKFSISSGKTLDFEVDKTHENYSAKIGVFDKAMIWSCEQIEKMQSLLPDSNMKDSLNGGCKMVENFVEMKLANTNGIDRYYHCFGNCEAAEYGLGGAGAALRIDILKEVKDIPQYSPRLGVIESIKDSARDFGANFTGLKAGLTGTRCYEACMKYKP</sequence>
<evidence type="ECO:0000256" key="1">
    <source>
        <dbReference type="SAM" id="MobiDB-lite"/>
    </source>
</evidence>
<dbReference type="Gene3D" id="1.10.132.110">
    <property type="entry name" value="Serum amyloid A protein"/>
    <property type="match status" value="1"/>
</dbReference>
<reference evidence="2" key="1">
    <citation type="submission" date="2023-07" db="EMBL/GenBank/DDBJ databases">
        <title>The genome sequence of Rhodocytophaga aerolata KACC 12507.</title>
        <authorList>
            <person name="Zhang X."/>
        </authorList>
    </citation>
    <scope>NUCLEOTIDE SEQUENCE</scope>
    <source>
        <strain evidence="2">KACC 12507</strain>
    </source>
</reference>